<evidence type="ECO:0000313" key="2">
    <source>
        <dbReference type="Proteomes" id="UP000324222"/>
    </source>
</evidence>
<keyword evidence="2" id="KW-1185">Reference proteome</keyword>
<sequence>MLTKVLPMIRRRVQDILCALMAVLLVTQETAPATFTVDSLHEQGRYPLQYIFVGSAAFLPRPRSRIAVEDAPRRWTAMYN</sequence>
<reference evidence="1 2" key="1">
    <citation type="submission" date="2019-05" db="EMBL/GenBank/DDBJ databases">
        <title>Another draft genome of Portunus trituberculatus and its Hox gene families provides insights of decapod evolution.</title>
        <authorList>
            <person name="Jeong J.-H."/>
            <person name="Song I."/>
            <person name="Kim S."/>
            <person name="Choi T."/>
            <person name="Kim D."/>
            <person name="Ryu S."/>
            <person name="Kim W."/>
        </authorList>
    </citation>
    <scope>NUCLEOTIDE SEQUENCE [LARGE SCALE GENOMIC DNA]</scope>
    <source>
        <tissue evidence="1">Muscle</tissue>
    </source>
</reference>
<dbReference type="Proteomes" id="UP000324222">
    <property type="component" value="Unassembled WGS sequence"/>
</dbReference>
<dbReference type="EMBL" id="VSRR010001504">
    <property type="protein sequence ID" value="MPC25751.1"/>
    <property type="molecule type" value="Genomic_DNA"/>
</dbReference>
<gene>
    <name evidence="1" type="ORF">E2C01_018873</name>
</gene>
<protein>
    <submittedName>
        <fullName evidence="1">Uncharacterized protein</fullName>
    </submittedName>
</protein>
<proteinExistence type="predicted"/>
<evidence type="ECO:0000313" key="1">
    <source>
        <dbReference type="EMBL" id="MPC25751.1"/>
    </source>
</evidence>
<organism evidence="1 2">
    <name type="scientific">Portunus trituberculatus</name>
    <name type="common">Swimming crab</name>
    <name type="synonym">Neptunus trituberculatus</name>
    <dbReference type="NCBI Taxonomy" id="210409"/>
    <lineage>
        <taxon>Eukaryota</taxon>
        <taxon>Metazoa</taxon>
        <taxon>Ecdysozoa</taxon>
        <taxon>Arthropoda</taxon>
        <taxon>Crustacea</taxon>
        <taxon>Multicrustacea</taxon>
        <taxon>Malacostraca</taxon>
        <taxon>Eumalacostraca</taxon>
        <taxon>Eucarida</taxon>
        <taxon>Decapoda</taxon>
        <taxon>Pleocyemata</taxon>
        <taxon>Brachyura</taxon>
        <taxon>Eubrachyura</taxon>
        <taxon>Portunoidea</taxon>
        <taxon>Portunidae</taxon>
        <taxon>Portuninae</taxon>
        <taxon>Portunus</taxon>
    </lineage>
</organism>
<accession>A0A5B7DVU1</accession>
<dbReference type="AlphaFoldDB" id="A0A5B7DVU1"/>
<name>A0A5B7DVU1_PORTR</name>
<comment type="caution">
    <text evidence="1">The sequence shown here is derived from an EMBL/GenBank/DDBJ whole genome shotgun (WGS) entry which is preliminary data.</text>
</comment>